<comment type="caution">
    <text evidence="1">The sequence shown here is derived from an EMBL/GenBank/DDBJ whole genome shotgun (WGS) entry which is preliminary data.</text>
</comment>
<dbReference type="Proteomes" id="UP000219020">
    <property type="component" value="Unassembled WGS sequence"/>
</dbReference>
<evidence type="ECO:0000313" key="1">
    <source>
        <dbReference type="EMBL" id="PCS24163.1"/>
    </source>
</evidence>
<name>A0A2A5T7K8_9GAMM</name>
<gene>
    <name evidence="1" type="ORF">BTN49_0157</name>
</gene>
<evidence type="ECO:0000313" key="2">
    <source>
        <dbReference type="Proteomes" id="UP000219020"/>
    </source>
</evidence>
<protein>
    <submittedName>
        <fullName evidence="1">Mobile element protein</fullName>
    </submittedName>
</protein>
<organism evidence="1 2">
    <name type="scientific">Candidatus Enterovibrio escicola</name>
    <dbReference type="NCBI Taxonomy" id="1927127"/>
    <lineage>
        <taxon>Bacteria</taxon>
        <taxon>Pseudomonadati</taxon>
        <taxon>Pseudomonadota</taxon>
        <taxon>Gammaproteobacteria</taxon>
        <taxon>Vibrionales</taxon>
        <taxon>Vibrionaceae</taxon>
        <taxon>Enterovibrio</taxon>
    </lineage>
</organism>
<dbReference type="EMBL" id="NBYY01000003">
    <property type="protein sequence ID" value="PCS24163.1"/>
    <property type="molecule type" value="Genomic_DNA"/>
</dbReference>
<sequence length="39" mass="4689">MEKGQGYHKRSLAKIAMYRYKQLLSLKLTLRDYNTQVNE</sequence>
<keyword evidence="2" id="KW-1185">Reference proteome</keyword>
<dbReference type="AlphaFoldDB" id="A0A2A5T7K8"/>
<proteinExistence type="predicted"/>
<accession>A0A2A5T7K8</accession>
<reference evidence="2" key="1">
    <citation type="submission" date="2017-04" db="EMBL/GenBank/DDBJ databases">
        <title>Genome evolution of the luminous symbionts of deep sea anglerfish.</title>
        <authorList>
            <person name="Hendry T.A."/>
        </authorList>
    </citation>
    <scope>NUCLEOTIDE SEQUENCE [LARGE SCALE GENOMIC DNA]</scope>
</reference>